<keyword evidence="1" id="KW-0645">Protease</keyword>
<evidence type="ECO:0000313" key="2">
    <source>
        <dbReference type="Proteomes" id="UP000282106"/>
    </source>
</evidence>
<name>A0A3N0V8A7_9GAMM</name>
<keyword evidence="2" id="KW-1185">Reference proteome</keyword>
<dbReference type="InterPro" id="IPR014553">
    <property type="entry name" value="Aminopept"/>
</dbReference>
<protein>
    <submittedName>
        <fullName evidence="1">Aminopeptidase</fullName>
    </submittedName>
</protein>
<organism evidence="1 2">
    <name type="scientific">Stagnimonas aquatica</name>
    <dbReference type="NCBI Taxonomy" id="2689987"/>
    <lineage>
        <taxon>Bacteria</taxon>
        <taxon>Pseudomonadati</taxon>
        <taxon>Pseudomonadota</taxon>
        <taxon>Gammaproteobacteria</taxon>
        <taxon>Nevskiales</taxon>
        <taxon>Nevskiaceae</taxon>
        <taxon>Stagnimonas</taxon>
    </lineage>
</organism>
<keyword evidence="1" id="KW-0031">Aminopeptidase</keyword>
<dbReference type="Proteomes" id="UP000282106">
    <property type="component" value="Unassembled WGS sequence"/>
</dbReference>
<dbReference type="RefSeq" id="WP_123212052.1">
    <property type="nucleotide sequence ID" value="NZ_RJVO01000005.1"/>
</dbReference>
<accession>A0A3N0V8A7</accession>
<dbReference type="PIRSF" id="PIRSF029285">
    <property type="entry name" value="Aminopept"/>
    <property type="match status" value="1"/>
</dbReference>
<reference evidence="1 2" key="1">
    <citation type="submission" date="2018-10" db="EMBL/GenBank/DDBJ databases">
        <authorList>
            <person name="Chen W.-M."/>
        </authorList>
    </citation>
    <scope>NUCLEOTIDE SEQUENCE [LARGE SCALE GENOMIC DNA]</scope>
    <source>
        <strain evidence="1 2">THS-13</strain>
    </source>
</reference>
<dbReference type="PROSITE" id="PS51257">
    <property type="entry name" value="PROKAR_LIPOPROTEIN"/>
    <property type="match status" value="1"/>
</dbReference>
<gene>
    <name evidence="1" type="ORF">ED208_11490</name>
</gene>
<evidence type="ECO:0000313" key="1">
    <source>
        <dbReference type="EMBL" id="ROH89030.1"/>
    </source>
</evidence>
<comment type="caution">
    <text evidence="1">The sequence shown here is derived from an EMBL/GenBank/DDBJ whole genome shotgun (WGS) entry which is preliminary data.</text>
</comment>
<dbReference type="InParanoid" id="A0A3N0V8A7"/>
<keyword evidence="1" id="KW-0378">Hydrolase</keyword>
<dbReference type="Pfam" id="PF10023">
    <property type="entry name" value="Aminopep"/>
    <property type="match status" value="1"/>
</dbReference>
<sequence>MRRRWRLPALLLAAAAGLASCSTLNYYAHLGRGQWQVLNAREPIDRILADPQRDPELRRRLSLALAARDYASQRLGLPANGSYRRYADLGRPYVVWNVFAAPELSLQPLEHCFPIAGCVAYRGYYSEAEARAEALRLQAQGYETHIGGVPAYSTLGWFDDPLLNTMLRWDDDRLLETLFHELAHQQVYLPGDTAFNESYASFVGEQGLREWRAARGQPAEGSLALQREAGFVALLSATRERLEAGYASAADDDARRAAKAAAFAQLAQDYAALKAGWNGWGGYDRFFATPMNNAKLLPFALYNQHLAAFAALFAREGGDWPRFHAAVAALAAQPAEARGRALAALTAAPGVADAG</sequence>
<dbReference type="AlphaFoldDB" id="A0A3N0V8A7"/>
<dbReference type="GO" id="GO:0004177">
    <property type="term" value="F:aminopeptidase activity"/>
    <property type="evidence" value="ECO:0007669"/>
    <property type="project" value="UniProtKB-KW"/>
</dbReference>
<proteinExistence type="predicted"/>
<dbReference type="EMBL" id="RJVO01000005">
    <property type="protein sequence ID" value="ROH89030.1"/>
    <property type="molecule type" value="Genomic_DNA"/>
</dbReference>